<sequence>MSVPESTCKNLVRGVLWRDRLRAKERREPAARGVGVAVGQVVHSKTRAQRARRRPDADVRPGRTFKAAPPEIP</sequence>
<keyword evidence="3" id="KW-1185">Reference proteome</keyword>
<protein>
    <submittedName>
        <fullName evidence="2">Uncharacterized protein</fullName>
    </submittedName>
</protein>
<evidence type="ECO:0000256" key="1">
    <source>
        <dbReference type="SAM" id="MobiDB-lite"/>
    </source>
</evidence>
<dbReference type="Proteomes" id="UP001501584">
    <property type="component" value="Unassembled WGS sequence"/>
</dbReference>
<proteinExistence type="predicted"/>
<evidence type="ECO:0000313" key="2">
    <source>
        <dbReference type="EMBL" id="GAA2323794.1"/>
    </source>
</evidence>
<feature type="compositionally biased region" description="Low complexity" evidence="1">
    <location>
        <begin position="31"/>
        <end position="42"/>
    </location>
</feature>
<feature type="compositionally biased region" description="Basic residues" evidence="1">
    <location>
        <begin position="44"/>
        <end position="53"/>
    </location>
</feature>
<gene>
    <name evidence="2" type="ORF">GCM10010403_12390</name>
</gene>
<accession>A0ABN3F9B3</accession>
<comment type="caution">
    <text evidence="2">The sequence shown here is derived from an EMBL/GenBank/DDBJ whole genome shotgun (WGS) entry which is preliminary data.</text>
</comment>
<name>A0ABN3F9B3_9ACTN</name>
<evidence type="ECO:0000313" key="3">
    <source>
        <dbReference type="Proteomes" id="UP001501584"/>
    </source>
</evidence>
<dbReference type="EMBL" id="BAAASX010000002">
    <property type="protein sequence ID" value="GAA2323794.1"/>
    <property type="molecule type" value="Genomic_DNA"/>
</dbReference>
<reference evidence="2 3" key="1">
    <citation type="journal article" date="2019" name="Int. J. Syst. Evol. Microbiol.">
        <title>The Global Catalogue of Microorganisms (GCM) 10K type strain sequencing project: providing services to taxonomists for standard genome sequencing and annotation.</title>
        <authorList>
            <consortium name="The Broad Institute Genomics Platform"/>
            <consortium name="The Broad Institute Genome Sequencing Center for Infectious Disease"/>
            <person name="Wu L."/>
            <person name="Ma J."/>
        </authorList>
    </citation>
    <scope>NUCLEOTIDE SEQUENCE [LARGE SCALE GENOMIC DNA]</scope>
    <source>
        <strain evidence="2 3">JCM 6238</strain>
    </source>
</reference>
<organism evidence="2 3">
    <name type="scientific">Glycomyces rutgersensis</name>
    <dbReference type="NCBI Taxonomy" id="58115"/>
    <lineage>
        <taxon>Bacteria</taxon>
        <taxon>Bacillati</taxon>
        <taxon>Actinomycetota</taxon>
        <taxon>Actinomycetes</taxon>
        <taxon>Glycomycetales</taxon>
        <taxon>Glycomycetaceae</taxon>
        <taxon>Glycomyces</taxon>
    </lineage>
</organism>
<feature type="region of interest" description="Disordered" evidence="1">
    <location>
        <begin position="27"/>
        <end position="73"/>
    </location>
</feature>